<dbReference type="InterPro" id="IPR050267">
    <property type="entry name" value="Anti-sigma-factor_SerPK"/>
</dbReference>
<keyword evidence="1" id="KW-0418">Kinase</keyword>
<evidence type="ECO:0000256" key="1">
    <source>
        <dbReference type="ARBA" id="ARBA00022527"/>
    </source>
</evidence>
<keyword evidence="1" id="KW-0723">Serine/threonine-protein kinase</keyword>
<dbReference type="STRING" id="454136.NIES2119_22915"/>
<dbReference type="InterPro" id="IPR003594">
    <property type="entry name" value="HATPase_dom"/>
</dbReference>
<dbReference type="RefSeq" id="WP_073595822.1">
    <property type="nucleotide sequence ID" value="NZ_MRCE01000028.1"/>
</dbReference>
<keyword evidence="1" id="KW-0808">Transferase</keyword>
<organism evidence="3 4">
    <name type="scientific">[Phormidium ambiguum] IAM M-71</name>
    <dbReference type="NCBI Taxonomy" id="454136"/>
    <lineage>
        <taxon>Bacteria</taxon>
        <taxon>Bacillati</taxon>
        <taxon>Cyanobacteriota</taxon>
        <taxon>Cyanophyceae</taxon>
        <taxon>Oscillatoriophycideae</taxon>
        <taxon>Aerosakkonematales</taxon>
        <taxon>Aerosakkonemataceae</taxon>
        <taxon>Floridanema</taxon>
    </lineage>
</organism>
<evidence type="ECO:0000259" key="2">
    <source>
        <dbReference type="Pfam" id="PF13581"/>
    </source>
</evidence>
<protein>
    <submittedName>
        <fullName evidence="3">Anti-sigma regulatory factor</fullName>
    </submittedName>
</protein>
<dbReference type="GO" id="GO:0004674">
    <property type="term" value="F:protein serine/threonine kinase activity"/>
    <property type="evidence" value="ECO:0007669"/>
    <property type="project" value="UniProtKB-KW"/>
</dbReference>
<dbReference type="CDD" id="cd16936">
    <property type="entry name" value="HATPase_RsbW-like"/>
    <property type="match status" value="1"/>
</dbReference>
<comment type="caution">
    <text evidence="3">The sequence shown here is derived from an EMBL/GenBank/DDBJ whole genome shotgun (WGS) entry which is preliminary data.</text>
</comment>
<evidence type="ECO:0000313" key="3">
    <source>
        <dbReference type="EMBL" id="OKH33603.1"/>
    </source>
</evidence>
<dbReference type="Gene3D" id="3.30.565.10">
    <property type="entry name" value="Histidine kinase-like ATPase, C-terminal domain"/>
    <property type="match status" value="1"/>
</dbReference>
<evidence type="ECO:0000313" key="4">
    <source>
        <dbReference type="Proteomes" id="UP000185860"/>
    </source>
</evidence>
<dbReference type="Proteomes" id="UP000185860">
    <property type="component" value="Unassembled WGS sequence"/>
</dbReference>
<dbReference type="OrthoDB" id="9792240at2"/>
<dbReference type="Pfam" id="PF13581">
    <property type="entry name" value="HATPase_c_2"/>
    <property type="match status" value="1"/>
</dbReference>
<gene>
    <name evidence="3" type="ORF">NIES2119_22915</name>
</gene>
<sequence>MEKLTVPGTLDSLSEISKYVLSAASAAGLDKKASYRLRLAVDEIATNVIIYGYEDSKIQGNLDLQAKIDENSLTILMEDRAAAFDPTTKFMMEEATINLPMEQRAIGGLGVYLAIQGVDRFMYERVDDRNRHIFLVHLH</sequence>
<dbReference type="AlphaFoldDB" id="A0A1U7IAR1"/>
<dbReference type="PANTHER" id="PTHR35526">
    <property type="entry name" value="ANTI-SIGMA-F FACTOR RSBW-RELATED"/>
    <property type="match status" value="1"/>
</dbReference>
<dbReference type="EMBL" id="MRCE01000028">
    <property type="protein sequence ID" value="OKH33603.1"/>
    <property type="molecule type" value="Genomic_DNA"/>
</dbReference>
<accession>A0A1U7IAR1</accession>
<dbReference type="PANTHER" id="PTHR35526:SF6">
    <property type="entry name" value="SLR1861 PROTEIN"/>
    <property type="match status" value="1"/>
</dbReference>
<feature type="domain" description="Histidine kinase/HSP90-like ATPase" evidence="2">
    <location>
        <begin position="7"/>
        <end position="130"/>
    </location>
</feature>
<dbReference type="InterPro" id="IPR036890">
    <property type="entry name" value="HATPase_C_sf"/>
</dbReference>
<name>A0A1U7IAR1_9CYAN</name>
<reference evidence="3 4" key="1">
    <citation type="submission" date="2016-11" db="EMBL/GenBank/DDBJ databases">
        <title>Draft Genome Sequences of Nine Cyanobacterial Strains from Diverse Habitats.</title>
        <authorList>
            <person name="Zhu T."/>
            <person name="Hou S."/>
            <person name="Lu X."/>
            <person name="Hess W.R."/>
        </authorList>
    </citation>
    <scope>NUCLEOTIDE SEQUENCE [LARGE SCALE GENOMIC DNA]</scope>
    <source>
        <strain evidence="3 4">IAM M-71</strain>
    </source>
</reference>
<proteinExistence type="predicted"/>